<dbReference type="EMBL" id="CAJVAX010000002">
    <property type="protein sequence ID" value="CAG7613535.1"/>
    <property type="molecule type" value="Genomic_DNA"/>
</dbReference>
<dbReference type="InterPro" id="IPR009057">
    <property type="entry name" value="Homeodomain-like_sf"/>
</dbReference>
<keyword evidence="2 4" id="KW-0238">DNA-binding</keyword>
<name>A0A9W4E3X4_9ACTN</name>
<gene>
    <name evidence="6" type="ORF">SBRY_100177</name>
</gene>
<evidence type="ECO:0000313" key="6">
    <source>
        <dbReference type="EMBL" id="CAG7613535.1"/>
    </source>
</evidence>
<dbReference type="PANTHER" id="PTHR30055:SF234">
    <property type="entry name" value="HTH-TYPE TRANSCRIPTIONAL REGULATOR BETI"/>
    <property type="match status" value="1"/>
</dbReference>
<dbReference type="PANTHER" id="PTHR30055">
    <property type="entry name" value="HTH-TYPE TRANSCRIPTIONAL REGULATOR RUTR"/>
    <property type="match status" value="1"/>
</dbReference>
<accession>A0A9W4E3X4</accession>
<feature type="DNA-binding region" description="H-T-H motif" evidence="4">
    <location>
        <begin position="53"/>
        <end position="72"/>
    </location>
</feature>
<evidence type="ECO:0000256" key="2">
    <source>
        <dbReference type="ARBA" id="ARBA00023125"/>
    </source>
</evidence>
<organism evidence="6 7">
    <name type="scientific">Actinacidiphila bryophytorum</name>
    <dbReference type="NCBI Taxonomy" id="1436133"/>
    <lineage>
        <taxon>Bacteria</taxon>
        <taxon>Bacillati</taxon>
        <taxon>Actinomycetota</taxon>
        <taxon>Actinomycetes</taxon>
        <taxon>Kitasatosporales</taxon>
        <taxon>Streptomycetaceae</taxon>
        <taxon>Actinacidiphila</taxon>
    </lineage>
</organism>
<dbReference type="PRINTS" id="PR00455">
    <property type="entry name" value="HTHTETR"/>
</dbReference>
<dbReference type="InterPro" id="IPR001647">
    <property type="entry name" value="HTH_TetR"/>
</dbReference>
<dbReference type="Pfam" id="PF00440">
    <property type="entry name" value="TetR_N"/>
    <property type="match status" value="1"/>
</dbReference>
<evidence type="ECO:0000256" key="1">
    <source>
        <dbReference type="ARBA" id="ARBA00023015"/>
    </source>
</evidence>
<proteinExistence type="predicted"/>
<protein>
    <submittedName>
        <fullName evidence="6">TetR/AcrR family transcriptional regulator</fullName>
    </submittedName>
</protein>
<dbReference type="SUPFAM" id="SSF46689">
    <property type="entry name" value="Homeodomain-like"/>
    <property type="match status" value="1"/>
</dbReference>
<dbReference type="AlphaFoldDB" id="A0A9W4E3X4"/>
<keyword evidence="7" id="KW-1185">Reference proteome</keyword>
<dbReference type="InterPro" id="IPR050109">
    <property type="entry name" value="HTH-type_TetR-like_transc_reg"/>
</dbReference>
<dbReference type="Pfam" id="PF21597">
    <property type="entry name" value="TetR_C_43"/>
    <property type="match status" value="1"/>
</dbReference>
<reference evidence="6" key="1">
    <citation type="submission" date="2021-06" db="EMBL/GenBank/DDBJ databases">
        <authorList>
            <person name="Arsene-Ploetze F."/>
        </authorList>
    </citation>
    <scope>NUCLEOTIDE SEQUENCE</scope>
    <source>
        <strain evidence="6">SBRY1</strain>
    </source>
</reference>
<evidence type="ECO:0000256" key="4">
    <source>
        <dbReference type="PROSITE-ProRule" id="PRU00335"/>
    </source>
</evidence>
<dbReference type="PROSITE" id="PS50977">
    <property type="entry name" value="HTH_TETR_2"/>
    <property type="match status" value="1"/>
</dbReference>
<keyword evidence="3" id="KW-0804">Transcription</keyword>
<keyword evidence="1" id="KW-0805">Transcription regulation</keyword>
<dbReference type="GO" id="GO:0000976">
    <property type="term" value="F:transcription cis-regulatory region binding"/>
    <property type="evidence" value="ECO:0007669"/>
    <property type="project" value="TreeGrafter"/>
</dbReference>
<evidence type="ECO:0000313" key="7">
    <source>
        <dbReference type="Proteomes" id="UP001153328"/>
    </source>
</evidence>
<dbReference type="Proteomes" id="UP001153328">
    <property type="component" value="Unassembled WGS sequence"/>
</dbReference>
<feature type="domain" description="HTH tetR-type" evidence="5">
    <location>
        <begin position="30"/>
        <end position="90"/>
    </location>
</feature>
<dbReference type="GO" id="GO:0003700">
    <property type="term" value="F:DNA-binding transcription factor activity"/>
    <property type="evidence" value="ECO:0007669"/>
    <property type="project" value="TreeGrafter"/>
</dbReference>
<dbReference type="InterPro" id="IPR049445">
    <property type="entry name" value="TetR_SbtR-like_C"/>
</dbReference>
<evidence type="ECO:0000259" key="5">
    <source>
        <dbReference type="PROSITE" id="PS50977"/>
    </source>
</evidence>
<evidence type="ECO:0000256" key="3">
    <source>
        <dbReference type="ARBA" id="ARBA00023163"/>
    </source>
</evidence>
<dbReference type="InterPro" id="IPR036271">
    <property type="entry name" value="Tet_transcr_reg_TetR-rel_C_sf"/>
</dbReference>
<dbReference type="SUPFAM" id="SSF48498">
    <property type="entry name" value="Tetracyclin repressor-like, C-terminal domain"/>
    <property type="match status" value="1"/>
</dbReference>
<dbReference type="Gene3D" id="1.10.357.10">
    <property type="entry name" value="Tetracycline Repressor, domain 2"/>
    <property type="match status" value="1"/>
</dbReference>
<sequence>MSSQSVYDIGAVYPWCMPKLWDETMEAHRRAVQDAVLETAVALVTEHGLASVTMSQIAKEAGIGRATLYKYFPDVQSVLIAWHDRHVAAHLERLAQARDHADGPSQRLEAVLLGYAHITHKRPQGGEIAAFVHRDRHVVQAQQQLHDLVREVVAEAAAVGAVREDVSPEELADYCLHALSAAGGLRSEEAVHRLVAVTLSGLRPAR</sequence>
<comment type="caution">
    <text evidence="6">The sequence shown here is derived from an EMBL/GenBank/DDBJ whole genome shotgun (WGS) entry which is preliminary data.</text>
</comment>